<feature type="non-terminal residue" evidence="3">
    <location>
        <position position="199"/>
    </location>
</feature>
<protein>
    <submittedName>
        <fullName evidence="3">Transient receptor potential cation channel subfamily M member 6</fullName>
    </submittedName>
</protein>
<evidence type="ECO:0000313" key="5">
    <source>
        <dbReference type="Proteomes" id="UP000887013"/>
    </source>
</evidence>
<gene>
    <name evidence="3" type="primary">NCL1_05300</name>
    <name evidence="3" type="ORF">NPIL_356861</name>
    <name evidence="4" type="ORF">NPIL_654731</name>
</gene>
<dbReference type="InterPro" id="IPR050927">
    <property type="entry name" value="TRPM"/>
</dbReference>
<comment type="caution">
    <text evidence="3">The sequence shown here is derived from an EMBL/GenBank/DDBJ whole genome shotgun (WGS) entry which is preliminary data.</text>
</comment>
<proteinExistence type="predicted"/>
<organism evidence="3 5">
    <name type="scientific">Nephila pilipes</name>
    <name type="common">Giant wood spider</name>
    <name type="synonym">Nephila maculata</name>
    <dbReference type="NCBI Taxonomy" id="299642"/>
    <lineage>
        <taxon>Eukaryota</taxon>
        <taxon>Metazoa</taxon>
        <taxon>Ecdysozoa</taxon>
        <taxon>Arthropoda</taxon>
        <taxon>Chelicerata</taxon>
        <taxon>Arachnida</taxon>
        <taxon>Araneae</taxon>
        <taxon>Araneomorphae</taxon>
        <taxon>Entelegynae</taxon>
        <taxon>Araneoidea</taxon>
        <taxon>Nephilidae</taxon>
        <taxon>Nephila</taxon>
    </lineage>
</organism>
<sequence>KGEDDTPLEDIPSATTEDASEEKPSVKRQLSFAVSETLGEDVVFRRFLATEGVLCFWKNFAYEDHGRPFLRAAHDANMEYIANVLHQQWKIKSPSIVLVVVSNIAHLHTWTNKRQLEHFQAGLIKAANTTEMWIFTPGANIGITKVIGDAVHNELLRRQALLCHKHPNQSATSLPPLTLFGVTREDLIVYGDMLDGRVS</sequence>
<evidence type="ECO:0000256" key="1">
    <source>
        <dbReference type="SAM" id="MobiDB-lite"/>
    </source>
</evidence>
<name>A0A8X6PZG0_NEPPI</name>
<dbReference type="GO" id="GO:0030001">
    <property type="term" value="P:metal ion transport"/>
    <property type="evidence" value="ECO:0007669"/>
    <property type="project" value="TreeGrafter"/>
</dbReference>
<evidence type="ECO:0000313" key="4">
    <source>
        <dbReference type="EMBL" id="GFU20995.1"/>
    </source>
</evidence>
<dbReference type="PANTHER" id="PTHR13800">
    <property type="entry name" value="TRANSIENT RECEPTOR POTENTIAL CATION CHANNEL, SUBFAMILY M, MEMBER 6"/>
    <property type="match status" value="1"/>
</dbReference>
<keyword evidence="3" id="KW-0675">Receptor</keyword>
<dbReference type="GO" id="GO:0005261">
    <property type="term" value="F:monoatomic cation channel activity"/>
    <property type="evidence" value="ECO:0007669"/>
    <property type="project" value="TreeGrafter"/>
</dbReference>
<dbReference type="EMBL" id="BMAW01127409">
    <property type="protein sequence ID" value="GFU20995.1"/>
    <property type="molecule type" value="Genomic_DNA"/>
</dbReference>
<evidence type="ECO:0000259" key="2">
    <source>
        <dbReference type="Pfam" id="PF18139"/>
    </source>
</evidence>
<evidence type="ECO:0000313" key="3">
    <source>
        <dbReference type="EMBL" id="GFT92085.1"/>
    </source>
</evidence>
<keyword evidence="5" id="KW-1185">Reference proteome</keyword>
<accession>A0A8X6PZG0</accession>
<reference evidence="3" key="1">
    <citation type="submission" date="2020-08" db="EMBL/GenBank/DDBJ databases">
        <title>Multicomponent nature underlies the extraordinary mechanical properties of spider dragline silk.</title>
        <authorList>
            <person name="Kono N."/>
            <person name="Nakamura H."/>
            <person name="Mori M."/>
            <person name="Yoshida Y."/>
            <person name="Ohtoshi R."/>
            <person name="Malay A.D."/>
            <person name="Moran D.A.P."/>
            <person name="Tomita M."/>
            <person name="Numata K."/>
            <person name="Arakawa K."/>
        </authorList>
    </citation>
    <scope>NUCLEOTIDE SEQUENCE</scope>
</reference>
<dbReference type="AlphaFoldDB" id="A0A8X6PZG0"/>
<dbReference type="InterPro" id="IPR041491">
    <property type="entry name" value="TRPM_SLOG"/>
</dbReference>
<dbReference type="GO" id="GO:0005886">
    <property type="term" value="C:plasma membrane"/>
    <property type="evidence" value="ECO:0007669"/>
    <property type="project" value="TreeGrafter"/>
</dbReference>
<dbReference type="Pfam" id="PF18139">
    <property type="entry name" value="LSDAT_euk"/>
    <property type="match status" value="1"/>
</dbReference>
<dbReference type="PANTHER" id="PTHR13800:SF1">
    <property type="entry name" value="TRANSIENT RECEPTOR POTENTIAL CATION CHANNEL TRPM"/>
    <property type="match status" value="1"/>
</dbReference>
<feature type="region of interest" description="Disordered" evidence="1">
    <location>
        <begin position="1"/>
        <end position="24"/>
    </location>
</feature>
<dbReference type="Proteomes" id="UP000887013">
    <property type="component" value="Unassembled WGS sequence"/>
</dbReference>
<feature type="domain" description="TRPM SLOG" evidence="2">
    <location>
        <begin position="68"/>
        <end position="154"/>
    </location>
</feature>
<dbReference type="OrthoDB" id="301415at2759"/>
<dbReference type="EMBL" id="BMAW01120988">
    <property type="protein sequence ID" value="GFT92085.1"/>
    <property type="molecule type" value="Genomic_DNA"/>
</dbReference>